<keyword evidence="6" id="KW-1185">Reference proteome</keyword>
<feature type="region of interest" description="Disordered" evidence="3">
    <location>
        <begin position="428"/>
        <end position="470"/>
    </location>
</feature>
<sequence>MATIQNTTTPSNPIDKALYPDAAAPPQLPRSTTPRVIRSVVNDEGLPEVVNSNQTLMPSEYYDAPIPVESESDQRYHNAPIPVDGMNDDDAPPLPERKGAPQYTIPYSPDSFPFQHQSSYDGYSPSSQPPAYNNNAVVTYVTPLDQLGDHPKFVDCPFCRHRVETVVKKTSSKMTHVSATVLGFTTIAGAAVPYAGKWHSNLPYEVKPVEVEEVLGKNGFDSLDKIHISIDPVSARNPGYCFVDFHDRETAEKALSSLNATIYGRPLKVGPCEPKKPRDRRGFRDEASTSRRWGDWTRSGDSGSPNGKVNNKENERGPNWALDHFEDVIRNHDGRRLYVGGLGKMIDQAQHQQELAEIFSGFKPTAIGKRITPHESKKTLPGNHHYCFVDFETKEEASSAVEALNGKEIPGGQLKVSVSERIPSKLAGRQFEGRENRRAFEGGNTRNNNTRPNKPETNNAMASDNWRRKD</sequence>
<feature type="compositionally biased region" description="Basic and acidic residues" evidence="3">
    <location>
        <begin position="431"/>
        <end position="440"/>
    </location>
</feature>
<dbReference type="OrthoDB" id="272703at2759"/>
<dbReference type="InterPro" id="IPR012677">
    <property type="entry name" value="Nucleotide-bd_a/b_plait_sf"/>
</dbReference>
<dbReference type="Pfam" id="PF00076">
    <property type="entry name" value="RRM_1"/>
    <property type="match status" value="2"/>
</dbReference>
<name>A0A9W8SGG5_9HYPO</name>
<dbReference type="Gene3D" id="3.30.70.330">
    <property type="match status" value="2"/>
</dbReference>
<feature type="region of interest" description="Disordered" evidence="3">
    <location>
        <begin position="1"/>
        <end position="42"/>
    </location>
</feature>
<dbReference type="PANTHER" id="PTHR21245">
    <property type="entry name" value="HETEROGENEOUS NUCLEAR RIBONUCLEOPROTEIN"/>
    <property type="match status" value="1"/>
</dbReference>
<dbReference type="Proteomes" id="UP001152049">
    <property type="component" value="Unassembled WGS sequence"/>
</dbReference>
<evidence type="ECO:0000259" key="4">
    <source>
        <dbReference type="PROSITE" id="PS50102"/>
    </source>
</evidence>
<dbReference type="InterPro" id="IPR006629">
    <property type="entry name" value="LITAF"/>
</dbReference>
<gene>
    <name evidence="5" type="ORF">NW762_000032</name>
</gene>
<evidence type="ECO:0000313" key="6">
    <source>
        <dbReference type="Proteomes" id="UP001152049"/>
    </source>
</evidence>
<dbReference type="PROSITE" id="PS50102">
    <property type="entry name" value="RRM"/>
    <property type="match status" value="2"/>
</dbReference>
<feature type="compositionally biased region" description="Polar residues" evidence="3">
    <location>
        <begin position="1"/>
        <end position="12"/>
    </location>
</feature>
<protein>
    <recommendedName>
        <fullName evidence="4">RRM domain-containing protein</fullName>
    </recommendedName>
</protein>
<dbReference type="InterPro" id="IPR000504">
    <property type="entry name" value="RRM_dom"/>
</dbReference>
<accession>A0A9W8SGG5</accession>
<reference evidence="5" key="1">
    <citation type="submission" date="2022-09" db="EMBL/GenBank/DDBJ databases">
        <title>Fusarium specimens isolated from Avocado Roots.</title>
        <authorList>
            <person name="Stajich J."/>
            <person name="Roper C."/>
            <person name="Heimlech-Rivalta G."/>
        </authorList>
    </citation>
    <scope>NUCLEOTIDE SEQUENCE</scope>
    <source>
        <strain evidence="5">CF00136</strain>
    </source>
</reference>
<comment type="caution">
    <text evidence="5">The sequence shown here is derived from an EMBL/GenBank/DDBJ whole genome shotgun (WGS) entry which is preliminary data.</text>
</comment>
<evidence type="ECO:0000256" key="1">
    <source>
        <dbReference type="ARBA" id="ARBA00022884"/>
    </source>
</evidence>
<evidence type="ECO:0000256" key="2">
    <source>
        <dbReference type="PROSITE-ProRule" id="PRU00176"/>
    </source>
</evidence>
<feature type="region of interest" description="Disordered" evidence="3">
    <location>
        <begin position="85"/>
        <end position="108"/>
    </location>
</feature>
<keyword evidence="1 2" id="KW-0694">RNA-binding</keyword>
<dbReference type="InterPro" id="IPR035979">
    <property type="entry name" value="RBD_domain_sf"/>
</dbReference>
<dbReference type="SMART" id="SM00360">
    <property type="entry name" value="RRM"/>
    <property type="match status" value="2"/>
</dbReference>
<proteinExistence type="predicted"/>
<dbReference type="GO" id="GO:0003723">
    <property type="term" value="F:RNA binding"/>
    <property type="evidence" value="ECO:0007669"/>
    <property type="project" value="UniProtKB-UniRule"/>
</dbReference>
<dbReference type="Pfam" id="PF10601">
    <property type="entry name" value="zf-LITAF-like"/>
    <property type="match status" value="1"/>
</dbReference>
<feature type="domain" description="RRM" evidence="4">
    <location>
        <begin position="200"/>
        <end position="274"/>
    </location>
</feature>
<dbReference type="SUPFAM" id="SSF54928">
    <property type="entry name" value="RNA-binding domain, RBD"/>
    <property type="match status" value="1"/>
</dbReference>
<feature type="compositionally biased region" description="Basic and acidic residues" evidence="3">
    <location>
        <begin position="273"/>
        <end position="295"/>
    </location>
</feature>
<feature type="compositionally biased region" description="Polar residues" evidence="3">
    <location>
        <begin position="299"/>
        <end position="309"/>
    </location>
</feature>
<dbReference type="EMBL" id="JAOQAZ010000001">
    <property type="protein sequence ID" value="KAJ4271330.1"/>
    <property type="molecule type" value="Genomic_DNA"/>
</dbReference>
<feature type="compositionally biased region" description="Low complexity" evidence="3">
    <location>
        <begin position="441"/>
        <end position="459"/>
    </location>
</feature>
<organism evidence="5 6">
    <name type="scientific">Fusarium torreyae</name>
    <dbReference type="NCBI Taxonomy" id="1237075"/>
    <lineage>
        <taxon>Eukaryota</taxon>
        <taxon>Fungi</taxon>
        <taxon>Dikarya</taxon>
        <taxon>Ascomycota</taxon>
        <taxon>Pezizomycotina</taxon>
        <taxon>Sordariomycetes</taxon>
        <taxon>Hypocreomycetidae</taxon>
        <taxon>Hypocreales</taxon>
        <taxon>Nectriaceae</taxon>
        <taxon>Fusarium</taxon>
    </lineage>
</organism>
<dbReference type="AlphaFoldDB" id="A0A9W8SGG5"/>
<evidence type="ECO:0000313" key="5">
    <source>
        <dbReference type="EMBL" id="KAJ4271330.1"/>
    </source>
</evidence>
<evidence type="ECO:0000256" key="3">
    <source>
        <dbReference type="SAM" id="MobiDB-lite"/>
    </source>
</evidence>
<feature type="region of interest" description="Disordered" evidence="3">
    <location>
        <begin position="269"/>
        <end position="318"/>
    </location>
</feature>
<feature type="domain" description="RRM" evidence="4">
    <location>
        <begin position="335"/>
        <end position="421"/>
    </location>
</feature>